<dbReference type="AlphaFoldDB" id="A3IIX7"/>
<evidence type="ECO:0000256" key="1">
    <source>
        <dbReference type="SAM" id="Phobius"/>
    </source>
</evidence>
<comment type="caution">
    <text evidence="2">The sequence shown here is derived from an EMBL/GenBank/DDBJ whole genome shotgun (WGS) entry which is preliminary data.</text>
</comment>
<keyword evidence="1" id="KW-1133">Transmembrane helix</keyword>
<reference evidence="2 3" key="1">
    <citation type="submission" date="2007-03" db="EMBL/GenBank/DDBJ databases">
        <authorList>
            <person name="Stal L."/>
            <person name="Ferriera S."/>
            <person name="Johnson J."/>
            <person name="Kravitz S."/>
            <person name="Beeson K."/>
            <person name="Sutton G."/>
            <person name="Rogers Y.-H."/>
            <person name="Friedman R."/>
            <person name="Frazier M."/>
            <person name="Venter J.C."/>
        </authorList>
    </citation>
    <scope>NUCLEOTIDE SEQUENCE [LARGE SCALE GENOMIC DNA]</scope>
    <source>
        <strain evidence="2 3">CCY0110</strain>
    </source>
</reference>
<keyword evidence="1" id="KW-0812">Transmembrane</keyword>
<accession>A3IIX7</accession>
<keyword evidence="3" id="KW-1185">Reference proteome</keyword>
<organism evidence="2 3">
    <name type="scientific">Crocosphaera chwakensis CCY0110</name>
    <dbReference type="NCBI Taxonomy" id="391612"/>
    <lineage>
        <taxon>Bacteria</taxon>
        <taxon>Bacillati</taxon>
        <taxon>Cyanobacteriota</taxon>
        <taxon>Cyanophyceae</taxon>
        <taxon>Oscillatoriophycideae</taxon>
        <taxon>Chroococcales</taxon>
        <taxon>Aphanothecaceae</taxon>
        <taxon>Crocosphaera</taxon>
        <taxon>Crocosphaera chwakensis</taxon>
    </lineage>
</organism>
<feature type="transmembrane region" description="Helical" evidence="1">
    <location>
        <begin position="47"/>
        <end position="73"/>
    </location>
</feature>
<gene>
    <name evidence="2" type="ORF">CY0110_18227</name>
</gene>
<protein>
    <submittedName>
        <fullName evidence="2">Uncharacterized protein</fullName>
    </submittedName>
</protein>
<evidence type="ECO:0000313" key="2">
    <source>
        <dbReference type="EMBL" id="EAZ93759.1"/>
    </source>
</evidence>
<dbReference type="Proteomes" id="UP000003781">
    <property type="component" value="Unassembled WGS sequence"/>
</dbReference>
<proteinExistence type="predicted"/>
<evidence type="ECO:0000313" key="3">
    <source>
        <dbReference type="Proteomes" id="UP000003781"/>
    </source>
</evidence>
<dbReference type="EMBL" id="AAXW01000002">
    <property type="protein sequence ID" value="EAZ93759.1"/>
    <property type="molecule type" value="Genomic_DNA"/>
</dbReference>
<sequence>MTTRKVMAIEVSEVSGSLVMTRFKLNEDLACPNFPSIAFRKLSSERACFFSSSLTFFGGLPNFGPLILIPLSLHQFLFSLVL</sequence>
<keyword evidence="1" id="KW-0472">Membrane</keyword>
<name>A3IIX7_9CHRO</name>